<evidence type="ECO:0000313" key="6">
    <source>
        <dbReference type="EMBL" id="KUG02829.1"/>
    </source>
</evidence>
<evidence type="ECO:0000256" key="1">
    <source>
        <dbReference type="ARBA" id="ARBA00023015"/>
    </source>
</evidence>
<dbReference type="PROSITE" id="PS00622">
    <property type="entry name" value="HTH_LUXR_1"/>
    <property type="match status" value="1"/>
</dbReference>
<keyword evidence="2" id="KW-0238">DNA-binding</keyword>
<keyword evidence="1" id="KW-0805">Transcription regulation</keyword>
<dbReference type="InterPro" id="IPR016032">
    <property type="entry name" value="Sig_transdc_resp-reg_C-effctor"/>
</dbReference>
<dbReference type="CDD" id="cd06170">
    <property type="entry name" value="LuxR_C_like"/>
    <property type="match status" value="1"/>
</dbReference>
<protein>
    <submittedName>
        <fullName evidence="6">Diguanylate cyclase/phosphodiesterase (Ggdef &amp; eal domains) with pas/pac sensor(S)</fullName>
    </submittedName>
</protein>
<evidence type="ECO:0000256" key="4">
    <source>
        <dbReference type="SAM" id="Phobius"/>
    </source>
</evidence>
<feature type="transmembrane region" description="Helical" evidence="4">
    <location>
        <begin position="322"/>
        <end position="342"/>
    </location>
</feature>
<keyword evidence="4" id="KW-0472">Membrane</keyword>
<dbReference type="AlphaFoldDB" id="A0A0W8E310"/>
<evidence type="ECO:0000256" key="3">
    <source>
        <dbReference type="ARBA" id="ARBA00023163"/>
    </source>
</evidence>
<keyword evidence="4" id="KW-0812">Transmembrane</keyword>
<dbReference type="PANTHER" id="PTHR44688">
    <property type="entry name" value="DNA-BINDING TRANSCRIPTIONAL ACTIVATOR DEVR_DOSR"/>
    <property type="match status" value="1"/>
</dbReference>
<keyword evidence="3" id="KW-0804">Transcription</keyword>
<dbReference type="Pfam" id="PF00196">
    <property type="entry name" value="GerE"/>
    <property type="match status" value="1"/>
</dbReference>
<evidence type="ECO:0000256" key="2">
    <source>
        <dbReference type="ARBA" id="ARBA00023125"/>
    </source>
</evidence>
<keyword evidence="4" id="KW-1133">Transmembrane helix</keyword>
<dbReference type="PRINTS" id="PR00038">
    <property type="entry name" value="HTHLUXR"/>
</dbReference>
<reference evidence="6" key="1">
    <citation type="journal article" date="2015" name="Proc. Natl. Acad. Sci. U.S.A.">
        <title>Networks of energetic and metabolic interactions define dynamics in microbial communities.</title>
        <authorList>
            <person name="Embree M."/>
            <person name="Liu J.K."/>
            <person name="Al-Bassam M.M."/>
            <person name="Zengler K."/>
        </authorList>
    </citation>
    <scope>NUCLEOTIDE SEQUENCE</scope>
</reference>
<comment type="caution">
    <text evidence="6">The sequence shown here is derived from an EMBL/GenBank/DDBJ whole genome shotgun (WGS) entry which is preliminary data.</text>
</comment>
<dbReference type="SUPFAM" id="SSF46894">
    <property type="entry name" value="C-terminal effector domain of the bipartite response regulators"/>
    <property type="match status" value="1"/>
</dbReference>
<dbReference type="EMBL" id="LNQE01001908">
    <property type="protein sequence ID" value="KUG02829.1"/>
    <property type="molecule type" value="Genomic_DNA"/>
</dbReference>
<name>A0A0W8E310_9ZZZZ</name>
<accession>A0A0W8E310</accession>
<gene>
    <name evidence="6" type="ORF">ASZ90_019823</name>
</gene>
<dbReference type="SMART" id="SM00421">
    <property type="entry name" value="HTH_LUXR"/>
    <property type="match status" value="1"/>
</dbReference>
<evidence type="ECO:0000259" key="5">
    <source>
        <dbReference type="PROSITE" id="PS50043"/>
    </source>
</evidence>
<dbReference type="InterPro" id="IPR036388">
    <property type="entry name" value="WH-like_DNA-bd_sf"/>
</dbReference>
<dbReference type="PANTHER" id="PTHR44688:SF16">
    <property type="entry name" value="DNA-BINDING TRANSCRIPTIONAL ACTIVATOR DEVR_DOSR"/>
    <property type="match status" value="1"/>
</dbReference>
<dbReference type="GO" id="GO:0006355">
    <property type="term" value="P:regulation of DNA-templated transcription"/>
    <property type="evidence" value="ECO:0007669"/>
    <property type="project" value="InterPro"/>
</dbReference>
<dbReference type="GO" id="GO:0003677">
    <property type="term" value="F:DNA binding"/>
    <property type="evidence" value="ECO:0007669"/>
    <property type="project" value="UniProtKB-KW"/>
</dbReference>
<feature type="domain" description="HTH luxR-type" evidence="5">
    <location>
        <begin position="404"/>
        <end position="469"/>
    </location>
</feature>
<proteinExistence type="predicted"/>
<dbReference type="Gene3D" id="1.10.10.10">
    <property type="entry name" value="Winged helix-like DNA-binding domain superfamily/Winged helix DNA-binding domain"/>
    <property type="match status" value="1"/>
</dbReference>
<sequence>MFNNDLLHTSEKISQQYGELSVQAIEFSKELSHNIEEKAEQLGISVSDLPNHPDKLEKIISDQFDITYFSLEKSKSSGSFFILDATVNPTLYNSQNSKAGLYLKNMEPNIISSSHPNIIVLRGFPSLGRNNSLALHTQWKMEFDVSNASYYHLPMEAARSNQELPLSRIYHWTPALSLPGTSEETMICSVPLIDSQGNVFGVCGLDTSSMLFKLSYRHQTSAYNRLLYILAPYSGSTINLHEAMVAGGYSSRLMSKSESPLTISQTRGAFYSYHQGENTSFWGLHTPINLYPEGSAFADEQWIAAVLIPEEDILLSMTRLNVLLISLLLILVIVGIIASLLISKKFLKPISKGLELIKSEDLSEAPRTRIPEIDDLIEFMANRNEALYEGAKQKNLSFTLLDEFAKNTGTLSPSERSVYDLYAQGYSAKEIAETLCLSINTIKTHSKHIYAKLDVTSRAELLLYVNLLEEIDKEQLKSHPARLL</sequence>
<dbReference type="InterPro" id="IPR000792">
    <property type="entry name" value="Tscrpt_reg_LuxR_C"/>
</dbReference>
<dbReference type="PROSITE" id="PS50043">
    <property type="entry name" value="HTH_LUXR_2"/>
    <property type="match status" value="1"/>
</dbReference>
<organism evidence="6">
    <name type="scientific">hydrocarbon metagenome</name>
    <dbReference type="NCBI Taxonomy" id="938273"/>
    <lineage>
        <taxon>unclassified sequences</taxon>
        <taxon>metagenomes</taxon>
        <taxon>ecological metagenomes</taxon>
    </lineage>
</organism>